<dbReference type="SUPFAM" id="SSF69765">
    <property type="entry name" value="IpsF-like"/>
    <property type="match status" value="1"/>
</dbReference>
<evidence type="ECO:0000256" key="4">
    <source>
        <dbReference type="ARBA" id="ARBA00004709"/>
    </source>
</evidence>
<evidence type="ECO:0000256" key="10">
    <source>
        <dbReference type="ARBA" id="ARBA00022723"/>
    </source>
</evidence>
<dbReference type="GO" id="GO:0016114">
    <property type="term" value="P:terpenoid biosynthetic process"/>
    <property type="evidence" value="ECO:0007669"/>
    <property type="project" value="InterPro"/>
</dbReference>
<keyword evidence="17" id="KW-1185">Reference proteome</keyword>
<reference evidence="16 17" key="1">
    <citation type="journal article" date="2017" name="Genome Announc.">
        <title>Complete Genome Sequences of Two Acetylene-Fermenting Pelobacter acetylenicus Strains.</title>
        <authorList>
            <person name="Sutton J.M."/>
            <person name="Baesman S.M."/>
            <person name="Fierst J.L."/>
            <person name="Poret-Peterson A.T."/>
            <person name="Oremland R.S."/>
            <person name="Dunlap D.S."/>
            <person name="Akob D.M."/>
        </authorList>
    </citation>
    <scope>NUCLEOTIDE SEQUENCE [LARGE SCALE GENOMIC DNA]</scope>
    <source>
        <strain evidence="16 17">DSM 3247</strain>
    </source>
</reference>
<evidence type="ECO:0000256" key="8">
    <source>
        <dbReference type="ARBA" id="ARBA00022679"/>
    </source>
</evidence>
<dbReference type="PROSITE" id="PS01295">
    <property type="entry name" value="ISPD"/>
    <property type="match status" value="1"/>
</dbReference>
<dbReference type="HAMAP" id="MF_00107">
    <property type="entry name" value="IspF"/>
    <property type="match status" value="1"/>
</dbReference>
<gene>
    <name evidence="14" type="primary">ispDF</name>
    <name evidence="16" type="ORF">A7E75_06805</name>
</gene>
<comment type="cofactor">
    <cofactor evidence="3 14">
        <name>a divalent metal cation</name>
        <dbReference type="ChEBI" id="CHEBI:60240"/>
    </cofactor>
</comment>
<feature type="binding site" evidence="14">
    <location>
        <begin position="289"/>
        <end position="291"/>
    </location>
    <ligand>
        <name>4-CDP-2-C-methyl-D-erythritol 2-phosphate</name>
        <dbReference type="ChEBI" id="CHEBI:57919"/>
    </ligand>
</feature>
<organism evidence="16 17">
    <name type="scientific">Syntrophotalea acetylenica</name>
    <name type="common">Pelobacter acetylenicus</name>
    <dbReference type="NCBI Taxonomy" id="29542"/>
    <lineage>
        <taxon>Bacteria</taxon>
        <taxon>Pseudomonadati</taxon>
        <taxon>Thermodesulfobacteriota</taxon>
        <taxon>Desulfuromonadia</taxon>
        <taxon>Desulfuromonadales</taxon>
        <taxon>Syntrophotaleaceae</taxon>
        <taxon>Syntrophotalea</taxon>
    </lineage>
</organism>
<keyword evidence="10 14" id="KW-0479">Metal-binding</keyword>
<dbReference type="SUPFAM" id="SSF53448">
    <property type="entry name" value="Nucleotide-diphospho-sugar transferases"/>
    <property type="match status" value="1"/>
</dbReference>
<keyword evidence="13 14" id="KW-0511">Multifunctional enzyme</keyword>
<evidence type="ECO:0000256" key="13">
    <source>
        <dbReference type="ARBA" id="ARBA00023268"/>
    </source>
</evidence>
<dbReference type="NCBIfam" id="TIGR00151">
    <property type="entry name" value="ispF"/>
    <property type="match status" value="1"/>
</dbReference>
<dbReference type="InterPro" id="IPR001228">
    <property type="entry name" value="IspD"/>
</dbReference>
<dbReference type="HAMAP" id="MF_00108">
    <property type="entry name" value="IspD"/>
    <property type="match status" value="1"/>
</dbReference>
<comment type="similarity">
    <text evidence="14">In the N-terminal section; belongs to the IspD/TarI cytidylyltransferase family. IspD subfamily.</text>
</comment>
<evidence type="ECO:0000256" key="2">
    <source>
        <dbReference type="ARBA" id="ARBA00001282"/>
    </source>
</evidence>
<dbReference type="Pfam" id="PF02542">
    <property type="entry name" value="YgbB"/>
    <property type="match status" value="1"/>
</dbReference>
<evidence type="ECO:0000256" key="12">
    <source>
        <dbReference type="ARBA" id="ARBA00023239"/>
    </source>
</evidence>
<feature type="site" description="Transition state stabilizer" evidence="14">
    <location>
        <position position="366"/>
    </location>
</feature>
<dbReference type="FunFam" id="3.90.550.10:FF:000003">
    <property type="entry name" value="2-C-methyl-D-erythritol 4-phosphate cytidylyltransferase"/>
    <property type="match status" value="1"/>
</dbReference>
<dbReference type="CDD" id="cd02516">
    <property type="entry name" value="CDP-ME_synthetase"/>
    <property type="match status" value="1"/>
</dbReference>
<dbReference type="InterPro" id="IPR026596">
    <property type="entry name" value="IspD/F"/>
</dbReference>
<accession>A0A1L3GFV9</accession>
<dbReference type="OrthoDB" id="9804336at2"/>
<feature type="domain" description="2-C-methyl-D-erythritol 2,4-cyclodiphosphate synthase" evidence="15">
    <location>
        <begin position="234"/>
        <end position="387"/>
    </location>
</feature>
<dbReference type="RefSeq" id="WP_072286615.1">
    <property type="nucleotide sequence ID" value="NZ_CP015455.1"/>
</dbReference>
<proteinExistence type="inferred from homology"/>
<dbReference type="AlphaFoldDB" id="A0A1L3GFV9"/>
<dbReference type="Proteomes" id="UP000182264">
    <property type="component" value="Chromosome"/>
</dbReference>
<feature type="binding site" evidence="14">
    <location>
        <position position="375"/>
    </location>
    <ligand>
        <name>4-CDP-2-C-methyl-D-erythritol 2-phosphate</name>
        <dbReference type="ChEBI" id="CHEBI:57919"/>
    </ligand>
</feature>
<dbReference type="PANTHER" id="PTHR43181">
    <property type="entry name" value="2-C-METHYL-D-ERYTHRITOL 2,4-CYCLODIPHOSPHATE SYNTHASE, CHLOROPLASTIC"/>
    <property type="match status" value="1"/>
</dbReference>
<feature type="binding site" evidence="14">
    <location>
        <position position="241"/>
    </location>
    <ligand>
        <name>a divalent metal cation</name>
        <dbReference type="ChEBI" id="CHEBI:60240"/>
    </ligand>
</feature>
<dbReference type="CDD" id="cd00554">
    <property type="entry name" value="MECDP_synthase"/>
    <property type="match status" value="1"/>
</dbReference>
<dbReference type="GO" id="GO:0019288">
    <property type="term" value="P:isopentenyl diphosphate biosynthetic process, methylerythritol 4-phosphate pathway"/>
    <property type="evidence" value="ECO:0007669"/>
    <property type="project" value="UniProtKB-UniRule"/>
</dbReference>
<dbReference type="InterPro" id="IPR034683">
    <property type="entry name" value="IspD/TarI"/>
</dbReference>
<dbReference type="InterPro" id="IPR018294">
    <property type="entry name" value="ISPD_synthase_CS"/>
</dbReference>
<keyword evidence="8 14" id="KW-0808">Transferase</keyword>
<feature type="site" description="Transition state stabilizer" evidence="14">
    <location>
        <position position="22"/>
    </location>
</feature>
<comment type="caution">
    <text evidence="14">Lacks conserved residue(s) required for the propagation of feature annotation.</text>
</comment>
<dbReference type="PANTHER" id="PTHR43181:SF1">
    <property type="entry name" value="2-C-METHYL-D-ERYTHRITOL 2,4-CYCLODIPHOSPHATE SYNTHASE, CHLOROPLASTIC"/>
    <property type="match status" value="1"/>
</dbReference>
<comment type="similarity">
    <text evidence="6">Belongs to the IspF family.</text>
</comment>
<dbReference type="HAMAP" id="MF_01520">
    <property type="entry name" value="IspDF"/>
    <property type="match status" value="1"/>
</dbReference>
<dbReference type="PROSITE" id="PS01350">
    <property type="entry name" value="ISPF"/>
    <property type="match status" value="1"/>
</dbReference>
<dbReference type="Gene3D" id="3.90.550.10">
    <property type="entry name" value="Spore Coat Polysaccharide Biosynthesis Protein SpsA, Chain A"/>
    <property type="match status" value="1"/>
</dbReference>
<evidence type="ECO:0000256" key="7">
    <source>
        <dbReference type="ARBA" id="ARBA00009789"/>
    </source>
</evidence>
<dbReference type="KEGG" id="pace:A6070_00745"/>
<dbReference type="FunFam" id="3.30.1330.50:FF:000001">
    <property type="entry name" value="2-C-methyl-D-erythritol 2,4-cyclodiphosphate synthase"/>
    <property type="match status" value="1"/>
</dbReference>
<feature type="binding site" evidence="14">
    <location>
        <position position="243"/>
    </location>
    <ligand>
        <name>a divalent metal cation</name>
        <dbReference type="ChEBI" id="CHEBI:60240"/>
    </ligand>
</feature>
<feature type="binding site" evidence="14">
    <location>
        <begin position="241"/>
        <end position="243"/>
    </location>
    <ligand>
        <name>4-CDP-2-C-methyl-D-erythritol 2-phosphate</name>
        <dbReference type="ChEBI" id="CHEBI:57919"/>
    </ligand>
</feature>
<keyword evidence="11 14" id="KW-0414">Isoprene biosynthesis</keyword>
<evidence type="ECO:0000256" key="11">
    <source>
        <dbReference type="ARBA" id="ARBA00023229"/>
    </source>
</evidence>
<dbReference type="InterPro" id="IPR036571">
    <property type="entry name" value="MECDP_synthase_sf"/>
</dbReference>
<feature type="region of interest" description="2-C-methyl-D-erythritol 4-phosphate cytidylyltransferase" evidence="14">
    <location>
        <begin position="1"/>
        <end position="235"/>
    </location>
</feature>
<keyword evidence="12 14" id="KW-0456">Lyase</keyword>
<comment type="pathway">
    <text evidence="4 14">Isoprenoid biosynthesis; isopentenyl diphosphate biosynthesis via DXP pathway; isopentenyl diphosphate from 1-deoxy-D-xylulose 5-phosphate: step 4/6.</text>
</comment>
<comment type="pathway">
    <text evidence="5 14">Isoprenoid biosynthesis; isopentenyl diphosphate biosynthesis via DXP pathway; isopentenyl diphosphate from 1-deoxy-D-xylulose 5-phosphate: step 2/6.</text>
</comment>
<evidence type="ECO:0000256" key="5">
    <source>
        <dbReference type="ARBA" id="ARBA00004787"/>
    </source>
</evidence>
<name>A0A1L3GFV9_SYNAC</name>
<evidence type="ECO:0000313" key="17">
    <source>
        <dbReference type="Proteomes" id="UP000182264"/>
    </source>
</evidence>
<comment type="catalytic activity">
    <reaction evidence="1 14">
        <text>4-CDP-2-C-methyl-D-erythritol 2-phosphate = 2-C-methyl-D-erythritol 2,4-cyclic diphosphate + CMP</text>
        <dbReference type="Rhea" id="RHEA:23864"/>
        <dbReference type="ChEBI" id="CHEBI:57919"/>
        <dbReference type="ChEBI" id="CHEBI:58483"/>
        <dbReference type="ChEBI" id="CHEBI:60377"/>
        <dbReference type="EC" id="4.6.1.12"/>
    </reaction>
</comment>
<evidence type="ECO:0000256" key="9">
    <source>
        <dbReference type="ARBA" id="ARBA00022695"/>
    </source>
</evidence>
<feature type="binding site" evidence="14">
    <location>
        <begin position="267"/>
        <end position="268"/>
    </location>
    <ligand>
        <name>4-CDP-2-C-methyl-D-erythritol 2-phosphate</name>
        <dbReference type="ChEBI" id="CHEBI:57919"/>
    </ligand>
</feature>
<dbReference type="NCBIfam" id="TIGR00453">
    <property type="entry name" value="ispD"/>
    <property type="match status" value="1"/>
</dbReference>
<feature type="site" description="Positions MEP for the nucleophilic attack" evidence="14">
    <location>
        <position position="155"/>
    </location>
</feature>
<feature type="binding site" evidence="14">
    <location>
        <begin position="365"/>
        <end position="368"/>
    </location>
    <ligand>
        <name>4-CDP-2-C-methyl-D-erythritol 2-phosphate</name>
        <dbReference type="ChEBI" id="CHEBI:57919"/>
    </ligand>
</feature>
<comment type="catalytic activity">
    <reaction evidence="2 14">
        <text>2-C-methyl-D-erythritol 4-phosphate + CTP + H(+) = 4-CDP-2-C-methyl-D-erythritol + diphosphate</text>
        <dbReference type="Rhea" id="RHEA:13429"/>
        <dbReference type="ChEBI" id="CHEBI:15378"/>
        <dbReference type="ChEBI" id="CHEBI:33019"/>
        <dbReference type="ChEBI" id="CHEBI:37563"/>
        <dbReference type="ChEBI" id="CHEBI:57823"/>
        <dbReference type="ChEBI" id="CHEBI:58262"/>
        <dbReference type="EC" id="2.7.7.60"/>
    </reaction>
</comment>
<dbReference type="EC" id="4.6.1.12" evidence="14"/>
<protein>
    <recommendedName>
        <fullName evidence="14">Bifunctional enzyme IspD/IspF</fullName>
    </recommendedName>
    <domain>
        <recommendedName>
            <fullName evidence="14">2-C-methyl-D-erythritol 4-phosphate cytidylyltransferase</fullName>
            <ecNumber evidence="14">2.7.7.60</ecNumber>
        </recommendedName>
        <alternativeName>
            <fullName evidence="14">4-diphosphocytidyl-2C-methyl-D-erythritol synthase</fullName>
        </alternativeName>
        <alternativeName>
            <fullName evidence="14">MEP cytidylyltransferase</fullName>
            <shortName evidence="14">MCT</shortName>
        </alternativeName>
    </domain>
    <domain>
        <recommendedName>
            <fullName evidence="14">2-C-methyl-D-erythritol 2,4-cyclodiphosphate synthase</fullName>
            <shortName evidence="14">MECDP-synthase</shortName>
            <shortName evidence="14">MECPP-synthase</shortName>
            <shortName evidence="14">MECPS</shortName>
            <ecNumber evidence="14">4.6.1.12</ecNumber>
        </recommendedName>
    </domain>
</protein>
<keyword evidence="9 14" id="KW-0548">Nucleotidyltransferase</keyword>
<feature type="binding site" evidence="14">
    <location>
        <begin position="294"/>
        <end position="298"/>
    </location>
    <ligand>
        <name>4-CDP-2-C-methyl-D-erythritol 2-phosphate</name>
        <dbReference type="ChEBI" id="CHEBI:57919"/>
    </ligand>
</feature>
<dbReference type="InterPro" id="IPR003526">
    <property type="entry name" value="MECDP_synthase"/>
</dbReference>
<evidence type="ECO:0000256" key="6">
    <source>
        <dbReference type="ARBA" id="ARBA00008480"/>
    </source>
</evidence>
<dbReference type="Pfam" id="PF01128">
    <property type="entry name" value="IspD"/>
    <property type="match status" value="1"/>
</dbReference>
<feature type="region of interest" description="2-C-methyl-D-erythritol 2,4-cyclodiphosphate synthase" evidence="14">
    <location>
        <begin position="235"/>
        <end position="394"/>
    </location>
</feature>
<comment type="similarity">
    <text evidence="7">Belongs to the IspD/TarI cytidylyltransferase family. IspD subfamily.</text>
</comment>
<comment type="function">
    <text evidence="14">Bifunctional enzyme that catalyzes the formation of 4-diphosphocytidyl-2-C-methyl-D-erythritol from CTP and 2-C-methyl-D-erythritol 4-phosphate (MEP) (IspD), and catalyzes the conversion of 4-diphosphocytidyl-2-C-methyl-D-erythritol 2-phosphate (CDP-ME2P) to 2-C-methyl-D-erythritol 2,4-cyclodiphosphate (ME-CPP) with a corresponding release of cytidine 5-monophosphate (CMP) (IspF).</text>
</comment>
<evidence type="ECO:0000313" key="16">
    <source>
        <dbReference type="EMBL" id="APG24770.1"/>
    </source>
</evidence>
<feature type="binding site" evidence="14">
    <location>
        <position position="372"/>
    </location>
    <ligand>
        <name>4-CDP-2-C-methyl-D-erythritol 2-phosphate</name>
        <dbReference type="ChEBI" id="CHEBI:57919"/>
    </ligand>
</feature>
<comment type="similarity">
    <text evidence="14">In the C-terminal section; belongs to the IspF family.</text>
</comment>
<evidence type="ECO:0000256" key="1">
    <source>
        <dbReference type="ARBA" id="ARBA00000200"/>
    </source>
</evidence>
<dbReference type="InterPro" id="IPR020555">
    <property type="entry name" value="MECDP_synthase_CS"/>
</dbReference>
<dbReference type="GO" id="GO:0008685">
    <property type="term" value="F:2-C-methyl-D-erythritol 2,4-cyclodiphosphate synthase activity"/>
    <property type="evidence" value="ECO:0007669"/>
    <property type="project" value="UniProtKB-UniRule"/>
</dbReference>
<dbReference type="Gene3D" id="3.30.1330.50">
    <property type="entry name" value="2-C-methyl-D-erythritol 2,4-cyclodiphosphate synthase"/>
    <property type="match status" value="1"/>
</dbReference>
<evidence type="ECO:0000256" key="3">
    <source>
        <dbReference type="ARBA" id="ARBA00001968"/>
    </source>
</evidence>
<dbReference type="InterPro" id="IPR029044">
    <property type="entry name" value="Nucleotide-diphossugar_trans"/>
</dbReference>
<dbReference type="GO" id="GO:0046872">
    <property type="term" value="F:metal ion binding"/>
    <property type="evidence" value="ECO:0007669"/>
    <property type="project" value="UniProtKB-KW"/>
</dbReference>
<feature type="site" description="Transition state stabilizer" evidence="14">
    <location>
        <position position="267"/>
    </location>
</feature>
<dbReference type="EC" id="2.7.7.60" evidence="14"/>
<evidence type="ECO:0000259" key="15">
    <source>
        <dbReference type="Pfam" id="PF02542"/>
    </source>
</evidence>
<feature type="site" description="Positions MEP for the nucleophilic attack" evidence="14">
    <location>
        <position position="211"/>
    </location>
</feature>
<dbReference type="GO" id="GO:0050518">
    <property type="term" value="F:2-C-methyl-D-erythritol 4-phosphate cytidylyltransferase activity"/>
    <property type="evidence" value="ECO:0007669"/>
    <property type="project" value="UniProtKB-UniRule"/>
</dbReference>
<dbReference type="EMBL" id="CP015518">
    <property type="protein sequence ID" value="APG24770.1"/>
    <property type="molecule type" value="Genomic_DNA"/>
</dbReference>
<feature type="binding site" evidence="14">
    <location>
        <position position="275"/>
    </location>
    <ligand>
        <name>a divalent metal cation</name>
        <dbReference type="ChEBI" id="CHEBI:60240"/>
    </ligand>
</feature>
<dbReference type="STRING" id="29542.A6070_00745"/>
<evidence type="ECO:0000256" key="14">
    <source>
        <dbReference type="HAMAP-Rule" id="MF_01520"/>
    </source>
</evidence>
<dbReference type="UniPathway" id="UPA00056">
    <property type="reaction ID" value="UER00093"/>
</dbReference>
<feature type="site" description="Transition state stabilizer" evidence="14">
    <location>
        <position position="15"/>
    </location>
</feature>
<sequence>MSVFVLLPAAGMGKRMGASVNKQYLPLGERPVLSHTIALFDRHPRVDHIFVICPQAEMPLCQQQVIDPYGFSKVRGLVPGGAERQDSVRNGLLACGAAPDDVVLIHDGARPLLPFELIDAAIEKAEKSGAAIVGVPVKDTIKLVRDGMIEATPDRRHLWQAQTPQGFRFGAILDAHRLAQQQNYQGTDDASLIEWTGGRVAVIPGSYRNIKITTPEDLLLARAFLDNPGYPGMMRIGHGYDVHQLVAERKLILGGVEIAYHLGLLGHSDADVLLHAICDAILGALGEGDIGKHFPDTDPAYRGISSIKLLREVMRLTRDKGYALGNLDATIIAQRPKLAPFIARMRERIADACGTDCDRINVKATTTEQLGFEGRGEGISSHAVVVLSKVADNH</sequence>